<dbReference type="InterPro" id="IPR029058">
    <property type="entry name" value="AB_hydrolase_fold"/>
</dbReference>
<evidence type="ECO:0000256" key="2">
    <source>
        <dbReference type="ARBA" id="ARBA00022801"/>
    </source>
</evidence>
<dbReference type="PANTHER" id="PTHR43248">
    <property type="entry name" value="2-SUCCINYL-6-HYDROXY-2,4-CYCLOHEXADIENE-1-CARBOXYLATE SYNTHASE"/>
    <property type="match status" value="1"/>
</dbReference>
<dbReference type="Pfam" id="PF08386">
    <property type="entry name" value="Abhydrolase_4"/>
    <property type="match status" value="1"/>
</dbReference>
<sequence>WLKIKPSEKLTWTPCNTNFECVRLTVPLDYKNPSARTAAIALMRLPATVPTNSSAYRGPILFNPGGPGGSGVDMMLEFGDSLRQLLGPQFDFVGFDPRGVSRSTPRASFFASQAERVQFPSSQTSSNASEDALGRTHANYILQSSLAGARDDGSLRFVNTESTARDMLKIVQAHGREKIQYWGFSYGSILGMTFAEMFPDKVERLIIDGIVDPEDYYSTSWMKNLQDTEKTWNTFLTGCVAAGPDACALYESTPAAIQAKVDALSQQIRTRPVPAVMSLSALTPSYHVVDYSLLRQTIFNALYNPYASFQQLALDLHDLSVGNGSTLYEMSVAEALFSPPYHCPANTSEAGHDEFLNVQDGQFAIQCNDGATVSADYSDARAKYEELCASSPWCDVWPIRMTCLGWPAYLKNNNSLSFTANTSFPILVISNTADPVTPHANGVKVSNAFTGSVLLTQDSPGHCSIAAPSTCTFSHVAAYFINGTLPAPDTICPVDADAELFPSNQDDKSTQKPDVVIVSKKQGTREEEVSAVVRNLAQIVPKILNRPGRRV</sequence>
<dbReference type="InterPro" id="IPR051601">
    <property type="entry name" value="Serine_prot/Carboxylest_S33"/>
</dbReference>
<comment type="similarity">
    <text evidence="1">Belongs to the peptidase S33 family.</text>
</comment>
<dbReference type="PANTHER" id="PTHR43248:SF25">
    <property type="entry name" value="AB HYDROLASE-1 DOMAIN-CONTAINING PROTEIN-RELATED"/>
    <property type="match status" value="1"/>
</dbReference>
<organism evidence="5 6">
    <name type="scientific">Favolaschia claudopus</name>
    <dbReference type="NCBI Taxonomy" id="2862362"/>
    <lineage>
        <taxon>Eukaryota</taxon>
        <taxon>Fungi</taxon>
        <taxon>Dikarya</taxon>
        <taxon>Basidiomycota</taxon>
        <taxon>Agaricomycotina</taxon>
        <taxon>Agaricomycetes</taxon>
        <taxon>Agaricomycetidae</taxon>
        <taxon>Agaricales</taxon>
        <taxon>Marasmiineae</taxon>
        <taxon>Mycenaceae</taxon>
        <taxon>Favolaschia</taxon>
    </lineage>
</organism>
<feature type="domain" description="AB hydrolase-1" evidence="3">
    <location>
        <begin position="59"/>
        <end position="237"/>
    </location>
</feature>
<feature type="domain" description="Peptidase S33 tripeptidyl aminopeptidase-like C-terminal" evidence="4">
    <location>
        <begin position="400"/>
        <end position="492"/>
    </location>
</feature>
<evidence type="ECO:0000313" key="5">
    <source>
        <dbReference type="EMBL" id="KAK7014419.1"/>
    </source>
</evidence>
<evidence type="ECO:0000259" key="3">
    <source>
        <dbReference type="Pfam" id="PF00561"/>
    </source>
</evidence>
<accession>A0AAW0ANL9</accession>
<evidence type="ECO:0000256" key="1">
    <source>
        <dbReference type="ARBA" id="ARBA00010088"/>
    </source>
</evidence>
<feature type="non-terminal residue" evidence="5">
    <location>
        <position position="1"/>
    </location>
</feature>
<keyword evidence="6" id="KW-1185">Reference proteome</keyword>
<dbReference type="AlphaFoldDB" id="A0AAW0ANL9"/>
<dbReference type="Pfam" id="PF00561">
    <property type="entry name" value="Abhydrolase_1"/>
    <property type="match status" value="1"/>
</dbReference>
<gene>
    <name evidence="5" type="ORF">R3P38DRAFT_2545520</name>
</gene>
<dbReference type="SUPFAM" id="SSF53474">
    <property type="entry name" value="alpha/beta-Hydrolases"/>
    <property type="match status" value="1"/>
</dbReference>
<keyword evidence="2" id="KW-0378">Hydrolase</keyword>
<evidence type="ECO:0000259" key="4">
    <source>
        <dbReference type="Pfam" id="PF08386"/>
    </source>
</evidence>
<evidence type="ECO:0000313" key="6">
    <source>
        <dbReference type="Proteomes" id="UP001362999"/>
    </source>
</evidence>
<reference evidence="5 6" key="1">
    <citation type="journal article" date="2024" name="J Genomics">
        <title>Draft genome sequencing and assembly of Favolaschia claudopus CIRM-BRFM 2984 isolated from oak limbs.</title>
        <authorList>
            <person name="Navarro D."/>
            <person name="Drula E."/>
            <person name="Chaduli D."/>
            <person name="Cazenave R."/>
            <person name="Ahrendt S."/>
            <person name="Wang J."/>
            <person name="Lipzen A."/>
            <person name="Daum C."/>
            <person name="Barry K."/>
            <person name="Grigoriev I.V."/>
            <person name="Favel A."/>
            <person name="Rosso M.N."/>
            <person name="Martin F."/>
        </authorList>
    </citation>
    <scope>NUCLEOTIDE SEQUENCE [LARGE SCALE GENOMIC DNA]</scope>
    <source>
        <strain evidence="5 6">CIRM-BRFM 2984</strain>
    </source>
</reference>
<dbReference type="Gene3D" id="3.40.50.1820">
    <property type="entry name" value="alpha/beta hydrolase"/>
    <property type="match status" value="1"/>
</dbReference>
<name>A0AAW0ANL9_9AGAR</name>
<dbReference type="GO" id="GO:0016787">
    <property type="term" value="F:hydrolase activity"/>
    <property type="evidence" value="ECO:0007669"/>
    <property type="project" value="UniProtKB-KW"/>
</dbReference>
<dbReference type="Proteomes" id="UP001362999">
    <property type="component" value="Unassembled WGS sequence"/>
</dbReference>
<dbReference type="InterPro" id="IPR013595">
    <property type="entry name" value="Pept_S33_TAP-like_C"/>
</dbReference>
<comment type="caution">
    <text evidence="5">The sequence shown here is derived from an EMBL/GenBank/DDBJ whole genome shotgun (WGS) entry which is preliminary data.</text>
</comment>
<proteinExistence type="inferred from homology"/>
<dbReference type="EMBL" id="JAWWNJ010000057">
    <property type="protein sequence ID" value="KAK7014419.1"/>
    <property type="molecule type" value="Genomic_DNA"/>
</dbReference>
<protein>
    <submittedName>
        <fullName evidence="5">Abhydrolase-4 domain-containing protein</fullName>
    </submittedName>
</protein>
<dbReference type="InterPro" id="IPR000073">
    <property type="entry name" value="AB_hydrolase_1"/>
</dbReference>